<dbReference type="AlphaFoldDB" id="A0A4Y2B2R6"/>
<gene>
    <name evidence="2" type="ORF">AVEN_194873_1</name>
</gene>
<evidence type="ECO:0000256" key="1">
    <source>
        <dbReference type="SAM" id="MobiDB-lite"/>
    </source>
</evidence>
<evidence type="ECO:0000313" key="2">
    <source>
        <dbReference type="EMBL" id="GBL86631.1"/>
    </source>
</evidence>
<organism evidence="2 3">
    <name type="scientific">Araneus ventricosus</name>
    <name type="common">Orbweaver spider</name>
    <name type="synonym">Epeira ventricosa</name>
    <dbReference type="NCBI Taxonomy" id="182803"/>
    <lineage>
        <taxon>Eukaryota</taxon>
        <taxon>Metazoa</taxon>
        <taxon>Ecdysozoa</taxon>
        <taxon>Arthropoda</taxon>
        <taxon>Chelicerata</taxon>
        <taxon>Arachnida</taxon>
        <taxon>Araneae</taxon>
        <taxon>Araneomorphae</taxon>
        <taxon>Entelegynae</taxon>
        <taxon>Araneoidea</taxon>
        <taxon>Araneidae</taxon>
        <taxon>Araneus</taxon>
    </lineage>
</organism>
<sequence length="107" mass="11188">MGRGGLVVKSKFQGQRVPGSKPDSAEHPPCMRARCPQSIHRDPNALGVVPTTHSIDPPLGLKLTGMDGVFYRPTALGVPRCRNGSGPGQTGQLPVAPNSGIVKLKIA</sequence>
<evidence type="ECO:0000313" key="3">
    <source>
        <dbReference type="Proteomes" id="UP000499080"/>
    </source>
</evidence>
<dbReference type="EMBL" id="BGPR01000049">
    <property type="protein sequence ID" value="GBL86631.1"/>
    <property type="molecule type" value="Genomic_DNA"/>
</dbReference>
<proteinExistence type="predicted"/>
<name>A0A4Y2B2R6_ARAVE</name>
<protein>
    <submittedName>
        <fullName evidence="2">Uncharacterized protein</fullName>
    </submittedName>
</protein>
<comment type="caution">
    <text evidence="2">The sequence shown here is derived from an EMBL/GenBank/DDBJ whole genome shotgun (WGS) entry which is preliminary data.</text>
</comment>
<accession>A0A4Y2B2R6</accession>
<dbReference type="Proteomes" id="UP000499080">
    <property type="component" value="Unassembled WGS sequence"/>
</dbReference>
<keyword evidence="3" id="KW-1185">Reference proteome</keyword>
<feature type="region of interest" description="Disordered" evidence="1">
    <location>
        <begin position="1"/>
        <end position="56"/>
    </location>
</feature>
<reference evidence="2 3" key="1">
    <citation type="journal article" date="2019" name="Sci. Rep.">
        <title>Orb-weaving spider Araneus ventricosus genome elucidates the spidroin gene catalogue.</title>
        <authorList>
            <person name="Kono N."/>
            <person name="Nakamura H."/>
            <person name="Ohtoshi R."/>
            <person name="Moran D.A.P."/>
            <person name="Shinohara A."/>
            <person name="Yoshida Y."/>
            <person name="Fujiwara M."/>
            <person name="Mori M."/>
            <person name="Tomita M."/>
            <person name="Arakawa K."/>
        </authorList>
    </citation>
    <scope>NUCLEOTIDE SEQUENCE [LARGE SCALE GENOMIC DNA]</scope>
</reference>